<name>A0A059GC91_9PROT</name>
<dbReference type="eggNOG" id="COG3743">
    <property type="taxonomic scope" value="Bacteria"/>
</dbReference>
<keyword evidence="3" id="KW-1185">Reference proteome</keyword>
<proteinExistence type="predicted"/>
<dbReference type="SUPFAM" id="SSF57997">
    <property type="entry name" value="Tropomyosin"/>
    <property type="match status" value="1"/>
</dbReference>
<accession>A0A059GC91</accession>
<dbReference type="AlphaFoldDB" id="A0A059GC91"/>
<dbReference type="PATRIC" id="fig|1280953.3.peg.186"/>
<feature type="compositionally biased region" description="Low complexity" evidence="1">
    <location>
        <begin position="416"/>
        <end position="431"/>
    </location>
</feature>
<organism evidence="2 3">
    <name type="scientific">Hyphomonas oceanitis SCH89</name>
    <dbReference type="NCBI Taxonomy" id="1280953"/>
    <lineage>
        <taxon>Bacteria</taxon>
        <taxon>Pseudomonadati</taxon>
        <taxon>Pseudomonadota</taxon>
        <taxon>Alphaproteobacteria</taxon>
        <taxon>Hyphomonadales</taxon>
        <taxon>Hyphomonadaceae</taxon>
        <taxon>Hyphomonas</taxon>
    </lineage>
</organism>
<dbReference type="STRING" id="1280953.HOC_00940"/>
<dbReference type="Gene3D" id="1.20.5.340">
    <property type="match status" value="1"/>
</dbReference>
<evidence type="ECO:0000313" key="2">
    <source>
        <dbReference type="EMBL" id="KDA04407.1"/>
    </source>
</evidence>
<comment type="caution">
    <text evidence="2">The sequence shown here is derived from an EMBL/GenBank/DDBJ whole genome shotgun (WGS) entry which is preliminary data.</text>
</comment>
<gene>
    <name evidence="2" type="ORF">HOC_00940</name>
</gene>
<dbReference type="Proteomes" id="UP000024942">
    <property type="component" value="Unassembled WGS sequence"/>
</dbReference>
<dbReference type="OrthoDB" id="9807941at2"/>
<dbReference type="RefSeq" id="WP_051624395.1">
    <property type="nucleotide sequence ID" value="NZ_ARYL01000001.1"/>
</dbReference>
<dbReference type="EMBL" id="ARYL01000001">
    <property type="protein sequence ID" value="KDA04407.1"/>
    <property type="molecule type" value="Genomic_DNA"/>
</dbReference>
<reference evidence="2 3" key="1">
    <citation type="journal article" date="2014" name="Antonie Van Leeuwenhoek">
        <title>Hyphomonas beringensis sp. nov. and Hyphomonas chukchiensis sp. nov., isolated from surface seawater of the Bering Sea and Chukchi Sea.</title>
        <authorList>
            <person name="Li C."/>
            <person name="Lai Q."/>
            <person name="Li G."/>
            <person name="Dong C."/>
            <person name="Wang J."/>
            <person name="Liao Y."/>
            <person name="Shao Z."/>
        </authorList>
    </citation>
    <scope>NUCLEOTIDE SEQUENCE [LARGE SCALE GENOMIC DNA]</scope>
    <source>
        <strain evidence="2 3">SCH89</strain>
    </source>
</reference>
<evidence type="ECO:0000313" key="3">
    <source>
        <dbReference type="Proteomes" id="UP000024942"/>
    </source>
</evidence>
<sequence>MFFLLAQIFPLLLLAAVLGAVLAYWWLKNRQMDVTESYELITERLAAIEARPEPAAREDYEAGMALISSAVRSLRMPDMEPVNQRLAALEASVSGFTVPETDLAPLHGKFDGVDANLSGIASRLTDIEGRMTAQDPRLAALDERLSGLGTRFADVDPRFTKLEDRLTALDAAVASIASAVSELRNTDLQPVEARFGKIEETLSAFKIPEVDLGPLHSGLARLDLTIAGLDRPATDLGPVQTRLSEFETRLKQLGERLEAAQKRDMDKLSADITAVASGVSGIEMPDMGAVYQRLVSVEHAIATFTIPEPNLAPMYERLAALEETVGAIRSAMPGTPDFAPVERRIASLQEAFLTQTPTDFTPVLDAVQAIEGNLDLEAMENRLNAIEYGLAAIHHTLRARPEPAAPKTERASRTRTAPAAVSPSPAVSATPVAPPPPPPRELDPINEARREDDEANLLVEAAFGDADDLERINGVGPMLCELLHEVGVFYFWQVAEWSPQDIEWVDGKLQHFKGRITRDRWVEQARDLAMLPDSARRPGS</sequence>
<feature type="region of interest" description="Disordered" evidence="1">
    <location>
        <begin position="399"/>
        <end position="445"/>
    </location>
</feature>
<protein>
    <recommendedName>
        <fullName evidence="4">NADH dehydrogenase subunit E</fullName>
    </recommendedName>
</protein>
<evidence type="ECO:0000256" key="1">
    <source>
        <dbReference type="SAM" id="MobiDB-lite"/>
    </source>
</evidence>
<evidence type="ECO:0008006" key="4">
    <source>
        <dbReference type="Google" id="ProtNLM"/>
    </source>
</evidence>